<feature type="compositionally biased region" description="Polar residues" evidence="11">
    <location>
        <begin position="483"/>
        <end position="496"/>
    </location>
</feature>
<dbReference type="Gene3D" id="3.30.420.10">
    <property type="entry name" value="Ribonuclease H-like superfamily/Ribonuclease H"/>
    <property type="match status" value="1"/>
</dbReference>
<keyword evidence="4" id="KW-0378">Hydrolase</keyword>
<keyword evidence="8" id="KW-0239">DNA-directed DNA polymerase</keyword>
<dbReference type="GO" id="GO:0046872">
    <property type="term" value="F:metal ion binding"/>
    <property type="evidence" value="ECO:0007669"/>
    <property type="project" value="UniProtKB-KW"/>
</dbReference>
<dbReference type="SUPFAM" id="SSF53098">
    <property type="entry name" value="Ribonuclease H-like"/>
    <property type="match status" value="1"/>
</dbReference>
<dbReference type="GO" id="GO:0003964">
    <property type="term" value="F:RNA-directed DNA polymerase activity"/>
    <property type="evidence" value="ECO:0007669"/>
    <property type="project" value="UniProtKB-KW"/>
</dbReference>
<dbReference type="GO" id="GO:0004519">
    <property type="term" value="F:endonuclease activity"/>
    <property type="evidence" value="ECO:0007669"/>
    <property type="project" value="UniProtKB-KW"/>
</dbReference>
<feature type="compositionally biased region" description="Polar residues" evidence="11">
    <location>
        <begin position="166"/>
        <end position="175"/>
    </location>
</feature>
<dbReference type="PROSITE" id="PS50994">
    <property type="entry name" value="INTEGRASE"/>
    <property type="match status" value="1"/>
</dbReference>
<organism evidence="13">
    <name type="scientific">Tanacetum cinerariifolium</name>
    <name type="common">Dalmatian daisy</name>
    <name type="synonym">Chrysanthemum cinerariifolium</name>
    <dbReference type="NCBI Taxonomy" id="118510"/>
    <lineage>
        <taxon>Eukaryota</taxon>
        <taxon>Viridiplantae</taxon>
        <taxon>Streptophyta</taxon>
        <taxon>Embryophyta</taxon>
        <taxon>Tracheophyta</taxon>
        <taxon>Spermatophyta</taxon>
        <taxon>Magnoliopsida</taxon>
        <taxon>eudicotyledons</taxon>
        <taxon>Gunneridae</taxon>
        <taxon>Pentapetalae</taxon>
        <taxon>asterids</taxon>
        <taxon>campanulids</taxon>
        <taxon>Asterales</taxon>
        <taxon>Asteraceae</taxon>
        <taxon>Asteroideae</taxon>
        <taxon>Anthemideae</taxon>
        <taxon>Anthemidinae</taxon>
        <taxon>Tanacetum</taxon>
    </lineage>
</organism>
<keyword evidence="6" id="KW-0229">DNA integration</keyword>
<evidence type="ECO:0000313" key="13">
    <source>
        <dbReference type="EMBL" id="GFA08759.1"/>
    </source>
</evidence>
<name>A0A699J461_TANCI</name>
<dbReference type="GO" id="GO:0006310">
    <property type="term" value="P:DNA recombination"/>
    <property type="evidence" value="ECO:0007669"/>
    <property type="project" value="UniProtKB-KW"/>
</dbReference>
<sequence length="692" mass="78103">MKDAFEELEAEVAQNVVDRKHDAIERKNLLIANDNLIAECLSKEVFSVATNSELNVARFTEMHVANTLVEAQEAKVVRPLDRSIVSVCRYTKHSQELLEYVIGICQQDSLQRDKQLAHIPFIRKKQVTFAKPSDKSNSNIHKHVAKVYTQKTNVPVPPSTGVKHCTNASGSQPRNNTKKNRISPAKGVNKLPVEEKSRTNKSVLKTSNRVNSSSRIERIQVWKPKQVRQVWKPTGKVFTTIGHQWRPTGRVFTLGNLCPLTRFTTPIVVSAKQNKKWANTCANQQEPSRCSKHMTGDRSRLMNFVKKFIGTVRFKNDHFGAIMGYGDYVMGDSVISRTVPRTPQWNGVVERWNRTLIDAARTMLIFSKASMFLWAEAVATACYTQNRSLIHTRHHKTPYELVHIKKPDLTFFRVFGKGIESTTREPDESWKPFTARPNPVPATPYVPPTNKDLEILFQPMFDEYLEPPRVERPVHPAQAVQAPVNSASTPSSTTIDQDAPSPSILPSSSTLQSHSLHQGVAAEPTYIEDHLVAPVDNNSFVNVFALEPHSEASSSGDISSTESTYVSQTLYHLNKWIKDHPLNNVIGNPSRPVSTRKQLATDALWCLYSSVLSKVKPKNFKSAIIKDCWFQAMQDEIHEFDRLQARLMAKGYRQEEGIDFEESFAPVARIEAIRIFIANVASKNITIFLNGE</sequence>
<keyword evidence="8" id="KW-0808">Transferase</keyword>
<evidence type="ECO:0000259" key="12">
    <source>
        <dbReference type="PROSITE" id="PS50994"/>
    </source>
</evidence>
<protein>
    <recommendedName>
        <fullName evidence="12">Integrase catalytic domain-containing protein</fullName>
    </recommendedName>
</protein>
<feature type="region of interest" description="Disordered" evidence="11">
    <location>
        <begin position="476"/>
        <end position="516"/>
    </location>
</feature>
<dbReference type="InterPro" id="IPR039537">
    <property type="entry name" value="Retrotran_Ty1/copia-like"/>
</dbReference>
<evidence type="ECO:0000256" key="8">
    <source>
        <dbReference type="ARBA" id="ARBA00022932"/>
    </source>
</evidence>
<evidence type="ECO:0000256" key="2">
    <source>
        <dbReference type="ARBA" id="ARBA00022723"/>
    </source>
</evidence>
<evidence type="ECO:0000256" key="9">
    <source>
        <dbReference type="ARBA" id="ARBA00023172"/>
    </source>
</evidence>
<feature type="non-terminal residue" evidence="13">
    <location>
        <position position="692"/>
    </location>
</feature>
<keyword evidence="10" id="KW-0511">Multifunctional enzyme</keyword>
<feature type="domain" description="Integrase catalytic" evidence="12">
    <location>
        <begin position="338"/>
        <end position="406"/>
    </location>
</feature>
<dbReference type="InterPro" id="IPR001584">
    <property type="entry name" value="Integrase_cat-core"/>
</dbReference>
<keyword evidence="3" id="KW-0255">Endonuclease</keyword>
<evidence type="ECO:0000256" key="10">
    <source>
        <dbReference type="ARBA" id="ARBA00023268"/>
    </source>
</evidence>
<evidence type="ECO:0000256" key="3">
    <source>
        <dbReference type="ARBA" id="ARBA00022759"/>
    </source>
</evidence>
<comment type="caution">
    <text evidence="13">The sequence shown here is derived from an EMBL/GenBank/DDBJ whole genome shotgun (WGS) entry which is preliminary data.</text>
</comment>
<proteinExistence type="predicted"/>
<feature type="compositionally biased region" description="Polar residues" evidence="11">
    <location>
        <begin position="200"/>
        <end position="209"/>
    </location>
</feature>
<dbReference type="InterPro" id="IPR012337">
    <property type="entry name" value="RNaseH-like_sf"/>
</dbReference>
<feature type="compositionally biased region" description="Low complexity" evidence="11">
    <location>
        <begin position="500"/>
        <end position="516"/>
    </location>
</feature>
<dbReference type="InterPro" id="IPR013103">
    <property type="entry name" value="RVT_2"/>
</dbReference>
<dbReference type="GO" id="GO:0003887">
    <property type="term" value="F:DNA-directed DNA polymerase activity"/>
    <property type="evidence" value="ECO:0007669"/>
    <property type="project" value="UniProtKB-KW"/>
</dbReference>
<evidence type="ECO:0000256" key="11">
    <source>
        <dbReference type="SAM" id="MobiDB-lite"/>
    </source>
</evidence>
<feature type="region of interest" description="Disordered" evidence="11">
    <location>
        <begin position="152"/>
        <end position="209"/>
    </location>
</feature>
<dbReference type="PANTHER" id="PTHR42648">
    <property type="entry name" value="TRANSPOSASE, PUTATIVE-RELATED"/>
    <property type="match status" value="1"/>
</dbReference>
<accession>A0A699J461</accession>
<dbReference type="EMBL" id="BKCJ010366976">
    <property type="protein sequence ID" value="GFA08759.1"/>
    <property type="molecule type" value="Genomic_DNA"/>
</dbReference>
<keyword evidence="9" id="KW-0233">DNA recombination</keyword>
<gene>
    <name evidence="13" type="ORF">Tci_580731</name>
</gene>
<keyword evidence="1" id="KW-0540">Nuclease</keyword>
<evidence type="ECO:0000256" key="6">
    <source>
        <dbReference type="ARBA" id="ARBA00022908"/>
    </source>
</evidence>
<evidence type="ECO:0000256" key="5">
    <source>
        <dbReference type="ARBA" id="ARBA00022842"/>
    </source>
</evidence>
<dbReference type="GO" id="GO:0003676">
    <property type="term" value="F:nucleic acid binding"/>
    <property type="evidence" value="ECO:0007669"/>
    <property type="project" value="InterPro"/>
</dbReference>
<evidence type="ECO:0000256" key="4">
    <source>
        <dbReference type="ARBA" id="ARBA00022801"/>
    </source>
</evidence>
<dbReference type="GO" id="GO:0016787">
    <property type="term" value="F:hydrolase activity"/>
    <property type="evidence" value="ECO:0007669"/>
    <property type="project" value="UniProtKB-KW"/>
</dbReference>
<dbReference type="InterPro" id="IPR036397">
    <property type="entry name" value="RNaseH_sf"/>
</dbReference>
<keyword evidence="5" id="KW-0460">Magnesium</keyword>
<evidence type="ECO:0000256" key="1">
    <source>
        <dbReference type="ARBA" id="ARBA00022722"/>
    </source>
</evidence>
<keyword evidence="7" id="KW-0695">RNA-directed DNA polymerase</keyword>
<dbReference type="AlphaFoldDB" id="A0A699J461"/>
<keyword evidence="2" id="KW-0479">Metal-binding</keyword>
<evidence type="ECO:0000256" key="7">
    <source>
        <dbReference type="ARBA" id="ARBA00022918"/>
    </source>
</evidence>
<dbReference type="GO" id="GO:0015074">
    <property type="term" value="P:DNA integration"/>
    <property type="evidence" value="ECO:0007669"/>
    <property type="project" value="UniProtKB-KW"/>
</dbReference>
<dbReference type="Pfam" id="PF07727">
    <property type="entry name" value="RVT_2"/>
    <property type="match status" value="1"/>
</dbReference>
<dbReference type="PANTHER" id="PTHR42648:SF11">
    <property type="entry name" value="TRANSPOSON TY4-P GAG-POL POLYPROTEIN"/>
    <property type="match status" value="1"/>
</dbReference>
<keyword evidence="8" id="KW-0548">Nucleotidyltransferase</keyword>
<reference evidence="13" key="1">
    <citation type="journal article" date="2019" name="Sci. Rep.">
        <title>Draft genome of Tanacetum cinerariifolium, the natural source of mosquito coil.</title>
        <authorList>
            <person name="Yamashiro T."/>
            <person name="Shiraishi A."/>
            <person name="Satake H."/>
            <person name="Nakayama K."/>
        </authorList>
    </citation>
    <scope>NUCLEOTIDE SEQUENCE</scope>
</reference>